<dbReference type="AlphaFoldDB" id="A0A8R1E9P2"/>
<name>A0A8R1E9P2_CAEJA</name>
<dbReference type="InterPro" id="IPR009878">
    <property type="entry name" value="Phlebovirus_G2_fusion"/>
</dbReference>
<evidence type="ECO:0000313" key="3">
    <source>
        <dbReference type="Proteomes" id="UP000005237"/>
    </source>
</evidence>
<sequence>MDRRQITTVAVFGKAGNCSLHERCKCSPADDVMNFFCEQEAVSNSFRQIETHSPVQKCPVEQVREQEESCKRPVEYAEKEESKSESVKDQRKLLDKVTGYYKPTGSNRQNDGDKCNGINKTTLVPELNAANQYIGNTYCSESCGSFGCGCGWFSSGCLFYRIFALPKSMDTVEVFRCLDSTARITTLRLDFKSRQPT</sequence>
<feature type="domain" description="Phlebovirus glycoprotein G2 fusion" evidence="1">
    <location>
        <begin position="112"/>
        <end position="179"/>
    </location>
</feature>
<dbReference type="Proteomes" id="UP000005237">
    <property type="component" value="Unassembled WGS sequence"/>
</dbReference>
<organism evidence="2 3">
    <name type="scientific">Caenorhabditis japonica</name>
    <dbReference type="NCBI Taxonomy" id="281687"/>
    <lineage>
        <taxon>Eukaryota</taxon>
        <taxon>Metazoa</taxon>
        <taxon>Ecdysozoa</taxon>
        <taxon>Nematoda</taxon>
        <taxon>Chromadorea</taxon>
        <taxon>Rhabditida</taxon>
        <taxon>Rhabditina</taxon>
        <taxon>Rhabditomorpha</taxon>
        <taxon>Rhabditoidea</taxon>
        <taxon>Rhabditidae</taxon>
        <taxon>Peloderinae</taxon>
        <taxon>Caenorhabditis</taxon>
    </lineage>
</organism>
<accession>A0A8R1E9P2</accession>
<reference evidence="2" key="2">
    <citation type="submission" date="2022-06" db="UniProtKB">
        <authorList>
            <consortium name="EnsemblMetazoa"/>
        </authorList>
    </citation>
    <scope>IDENTIFICATION</scope>
    <source>
        <strain evidence="2">DF5081</strain>
    </source>
</reference>
<evidence type="ECO:0000313" key="2">
    <source>
        <dbReference type="EnsemblMetazoa" id="CJA26381.1"/>
    </source>
</evidence>
<proteinExistence type="predicted"/>
<evidence type="ECO:0000259" key="1">
    <source>
        <dbReference type="Pfam" id="PF07245"/>
    </source>
</evidence>
<keyword evidence="3" id="KW-1185">Reference proteome</keyword>
<reference evidence="3" key="1">
    <citation type="submission" date="2010-08" db="EMBL/GenBank/DDBJ databases">
        <authorList>
            <consortium name="Caenorhabditis japonica Sequencing Consortium"/>
            <person name="Wilson R.K."/>
        </authorList>
    </citation>
    <scope>NUCLEOTIDE SEQUENCE [LARGE SCALE GENOMIC DNA]</scope>
    <source>
        <strain evidence="3">DF5081</strain>
    </source>
</reference>
<dbReference type="EnsemblMetazoa" id="CJA26381.1">
    <property type="protein sequence ID" value="CJA26381.1"/>
    <property type="gene ID" value="WBGene00181953"/>
</dbReference>
<protein>
    <submittedName>
        <fullName evidence="2">Phlebovirus_G2 domain-containing protein</fullName>
    </submittedName>
</protein>
<dbReference type="Pfam" id="PF07245">
    <property type="entry name" value="Phlebovirus_G2"/>
    <property type="match status" value="1"/>
</dbReference>